<reference evidence="4" key="1">
    <citation type="journal article" date="2019" name="Int. J. Syst. Evol. Microbiol.">
        <title>The Global Catalogue of Microorganisms (GCM) 10K type strain sequencing project: providing services to taxonomists for standard genome sequencing and annotation.</title>
        <authorList>
            <consortium name="The Broad Institute Genomics Platform"/>
            <consortium name="The Broad Institute Genome Sequencing Center for Infectious Disease"/>
            <person name="Wu L."/>
            <person name="Ma J."/>
        </authorList>
    </citation>
    <scope>NUCLEOTIDE SEQUENCE [LARGE SCALE GENOMIC DNA]</scope>
    <source>
        <strain evidence="4">TISTR 2562</strain>
    </source>
</reference>
<dbReference type="Pfam" id="PF07331">
    <property type="entry name" value="TctB"/>
    <property type="match status" value="1"/>
</dbReference>
<dbReference type="RefSeq" id="WP_386375400.1">
    <property type="nucleotide sequence ID" value="NZ_JBHUMP010000015.1"/>
</dbReference>
<dbReference type="EMBL" id="JBHUMP010000015">
    <property type="protein sequence ID" value="MFD2740973.1"/>
    <property type="molecule type" value="Genomic_DNA"/>
</dbReference>
<evidence type="ECO:0000313" key="3">
    <source>
        <dbReference type="EMBL" id="MFD2740973.1"/>
    </source>
</evidence>
<sequence length="144" mass="15391">MTTRTRDLIFAALALTLALAIAVTAFGYPVGSSYFPRSLAVFIGMMALLFGLRVLLRPAGMPEAAASINPRALLAVFGGVAAYVFLFRLAGYEIATFAFLLLLTRWLGAAGWMKSLVLAAAITALMNLIFFGLLGVPRLDAILF</sequence>
<keyword evidence="1" id="KW-0472">Membrane</keyword>
<feature type="transmembrane region" description="Helical" evidence="1">
    <location>
        <begin position="37"/>
        <end position="56"/>
    </location>
</feature>
<evidence type="ECO:0000313" key="4">
    <source>
        <dbReference type="Proteomes" id="UP001597474"/>
    </source>
</evidence>
<protein>
    <submittedName>
        <fullName evidence="3">Tripartite tricarboxylate transporter TctB family protein</fullName>
    </submittedName>
</protein>
<feature type="transmembrane region" description="Helical" evidence="1">
    <location>
        <begin position="68"/>
        <end position="86"/>
    </location>
</feature>
<keyword evidence="4" id="KW-1185">Reference proteome</keyword>
<organism evidence="3 4">
    <name type="scientific">Sulfitobacter aestuarii</name>
    <dbReference type="NCBI Taxonomy" id="2161676"/>
    <lineage>
        <taxon>Bacteria</taxon>
        <taxon>Pseudomonadati</taxon>
        <taxon>Pseudomonadota</taxon>
        <taxon>Alphaproteobacteria</taxon>
        <taxon>Rhodobacterales</taxon>
        <taxon>Roseobacteraceae</taxon>
        <taxon>Sulfitobacter</taxon>
    </lineage>
</organism>
<keyword evidence="1" id="KW-0812">Transmembrane</keyword>
<accession>A0ABW5U507</accession>
<feature type="domain" description="DUF1468" evidence="2">
    <location>
        <begin position="9"/>
        <end position="137"/>
    </location>
</feature>
<evidence type="ECO:0000256" key="1">
    <source>
        <dbReference type="SAM" id="Phobius"/>
    </source>
</evidence>
<evidence type="ECO:0000259" key="2">
    <source>
        <dbReference type="Pfam" id="PF07331"/>
    </source>
</evidence>
<dbReference type="InterPro" id="IPR009936">
    <property type="entry name" value="DUF1468"/>
</dbReference>
<dbReference type="Proteomes" id="UP001597474">
    <property type="component" value="Unassembled WGS sequence"/>
</dbReference>
<keyword evidence="1" id="KW-1133">Transmembrane helix</keyword>
<comment type="caution">
    <text evidence="3">The sequence shown here is derived from an EMBL/GenBank/DDBJ whole genome shotgun (WGS) entry which is preliminary data.</text>
</comment>
<gene>
    <name evidence="3" type="ORF">ACFSUD_15415</name>
</gene>
<feature type="transmembrane region" description="Helical" evidence="1">
    <location>
        <begin position="116"/>
        <end position="136"/>
    </location>
</feature>
<proteinExistence type="predicted"/>
<name>A0ABW5U507_9RHOB</name>